<dbReference type="InterPro" id="IPR006311">
    <property type="entry name" value="TAT_signal"/>
</dbReference>
<accession>A0A8U0HZE0</accession>
<keyword evidence="1" id="KW-0614">Plasmid</keyword>
<dbReference type="Proteomes" id="UP000830729">
    <property type="component" value="Plasmid unnamed1"/>
</dbReference>
<name>A0A8U0HZE0_9EURY</name>
<dbReference type="AlphaFoldDB" id="A0A8U0HZE0"/>
<dbReference type="PROSITE" id="PS51318">
    <property type="entry name" value="TAT"/>
    <property type="match status" value="1"/>
</dbReference>
<gene>
    <name evidence="1" type="ORF">M0R89_19285</name>
</gene>
<evidence type="ECO:0000313" key="1">
    <source>
        <dbReference type="EMBL" id="UPV76308.1"/>
    </source>
</evidence>
<sequence>MAREQFKADDEAETSLLDRRSYLKLAGSAAAAVAAGSGGATAAESAGFGEGGYGQVAFGGGAAESAPTVQRFDVSKSEQLGDDRMFSVKWAVADTDADLDVVEVVVHEGTADVNFSVTDVSGKSASGWDLFQFPVGSTLDVTIRAKDAGNRVVKQSQSITL</sequence>
<proteinExistence type="predicted"/>
<reference evidence="1 2" key="1">
    <citation type="submission" date="2022-04" db="EMBL/GenBank/DDBJ databases">
        <title>Diverse halophilic archaea isolated from saline environments.</title>
        <authorList>
            <person name="Cui H.-L."/>
        </authorList>
    </citation>
    <scope>NUCLEOTIDE SEQUENCE [LARGE SCALE GENOMIC DNA]</scope>
    <source>
        <strain evidence="1 2">XZYJT49</strain>
        <plasmid evidence="1 2">unnamed1</plasmid>
    </source>
</reference>
<organism evidence="1 2">
    <name type="scientific">Halorussus limi</name>
    <dbReference type="NCBI Taxonomy" id="2938695"/>
    <lineage>
        <taxon>Archaea</taxon>
        <taxon>Methanobacteriati</taxon>
        <taxon>Methanobacteriota</taxon>
        <taxon>Stenosarchaea group</taxon>
        <taxon>Halobacteria</taxon>
        <taxon>Halobacteriales</taxon>
        <taxon>Haladaptataceae</taxon>
        <taxon>Halorussus</taxon>
    </lineage>
</organism>
<dbReference type="GeneID" id="72187390"/>
<dbReference type="KEGG" id="halx:M0R89_19285"/>
<dbReference type="RefSeq" id="WP_248652341.1">
    <property type="nucleotide sequence ID" value="NZ_CP096660.1"/>
</dbReference>
<dbReference type="EMBL" id="CP096660">
    <property type="protein sequence ID" value="UPV76308.1"/>
    <property type="molecule type" value="Genomic_DNA"/>
</dbReference>
<evidence type="ECO:0000313" key="2">
    <source>
        <dbReference type="Proteomes" id="UP000830729"/>
    </source>
</evidence>
<geneLocation type="plasmid" evidence="1 2">
    <name>unnamed1</name>
</geneLocation>
<protein>
    <submittedName>
        <fullName evidence="1">Uncharacterized protein</fullName>
    </submittedName>
</protein>
<keyword evidence="2" id="KW-1185">Reference proteome</keyword>